<evidence type="ECO:0000256" key="4">
    <source>
        <dbReference type="ARBA" id="ARBA00023002"/>
    </source>
</evidence>
<sequence length="796" mass="88231">MEEIAPTQIASMGFDAVYLSSRSPPTAPDGYYDWQITTDPADKREGHAAVTNLIHRVEAFKGKGGIKHDPSLIDAFTDAVTHPVSVDDRKGVFAAGLGMLARLDPYSDVTKKLNNAVIGTLYNTVPHPPASYLGPATSFRQADGGGNNLQDPDVGRGGTPYSRSVQGKAALPRHSLPDPGLIFDTILKKRDHQNHAGGMSSMIFAFASIVTHSLFRTDPNNMNINNASSYLDLSPLYGDNQAAQDKVRDKSAGLGLLYPDTFSEERLLFAPPATSALLVIFSRNHNYIAQRLLKINEWKRWADPPPTDFTARSVQDEEIFQTAKLINCGHFMSAVMGDYVAGFLGSSEGCNWNMNAFDVIDTKDLEVPRGLGNHSSAEFNILYRWHATISEQDQKWTENVFRSAFGGKPFDKLNMSDIGSISSLFEEISLPPSRRVFAGLSRGEDGKFSDDDLADVLQCATENPAGAFRGQGTPEVLRIAEIAGIEQARKWGLCTMNEFRKFLGLREFETFEEWNPDPAIAGAARQLYGHVNNLELYTGLQAESTMPLTDGSRFACGYTTTRGVLGDAIALVRGDRYYTSDFTPANLTAWGFQDCQRDMNNGGYGGQIPKLLIRHLPRHYPFNSVYSLFPFFVPSKMKATLTKQGLSGKYTFDRPLALPIPKILNTFTGIKHVFSDPSRFKIMYERYGYGSFMMFDEVAQHDADKAMVLHALFPNKESLSEYAAWYSMTTAKHIKEKSWKYDGVDGTYFDVTYVINAVSAHLSAEKLCGISIKTKENPSGIFTEQELFDLLSCLFT</sequence>
<keyword evidence="1 6" id="KW-0349">Heme</keyword>
<reference evidence="8" key="1">
    <citation type="submission" date="2018-04" db="EMBL/GenBank/DDBJ databases">
        <title>Whole genome sequencing of Hypsizygus marmoreus.</title>
        <authorList>
            <person name="Choi I.-G."/>
            <person name="Min B."/>
            <person name="Kim J.-G."/>
            <person name="Kim S."/>
            <person name="Oh Y.-L."/>
            <person name="Kong W.-S."/>
            <person name="Park H."/>
            <person name="Jeong J."/>
            <person name="Song E.-S."/>
        </authorList>
    </citation>
    <scope>NUCLEOTIDE SEQUENCE [LARGE SCALE GENOMIC DNA]</scope>
    <source>
        <strain evidence="8">51987-8</strain>
    </source>
</reference>
<gene>
    <name evidence="8" type="primary">ppoA_2</name>
    <name evidence="8" type="ORF">Hypma_002734</name>
</gene>
<keyword evidence="2 6" id="KW-0479">Metal-binding</keyword>
<dbReference type="InterPro" id="IPR050783">
    <property type="entry name" value="Oxylipin_biosynth_metab"/>
</dbReference>
<dbReference type="OrthoDB" id="823504at2759"/>
<dbReference type="STRING" id="39966.A0A369JBX3"/>
<dbReference type="GO" id="GO:0006631">
    <property type="term" value="P:fatty acid metabolic process"/>
    <property type="evidence" value="ECO:0007669"/>
    <property type="project" value="UniProtKB-ARBA"/>
</dbReference>
<name>A0A369JBX3_HYPMA</name>
<dbReference type="GO" id="GO:0020037">
    <property type="term" value="F:heme binding"/>
    <property type="evidence" value="ECO:0007669"/>
    <property type="project" value="InterPro"/>
</dbReference>
<dbReference type="GO" id="GO:0006979">
    <property type="term" value="P:response to oxidative stress"/>
    <property type="evidence" value="ECO:0007669"/>
    <property type="project" value="InterPro"/>
</dbReference>
<evidence type="ECO:0000313" key="8">
    <source>
        <dbReference type="EMBL" id="RDB16366.1"/>
    </source>
</evidence>
<dbReference type="PANTHER" id="PTHR11903">
    <property type="entry name" value="PROSTAGLANDIN G/H SYNTHASE"/>
    <property type="match status" value="1"/>
</dbReference>
<dbReference type="InterPro" id="IPR034812">
    <property type="entry name" value="Ppo-like_N"/>
</dbReference>
<dbReference type="AlphaFoldDB" id="A0A369JBX3"/>
<keyword evidence="5 6" id="KW-0408">Iron</keyword>
<protein>
    <submittedName>
        <fullName evidence="8">Psi-producing oxygenase A</fullName>
    </submittedName>
</protein>
<dbReference type="InParanoid" id="A0A369JBX3"/>
<organism evidence="8 9">
    <name type="scientific">Hypsizygus marmoreus</name>
    <name type="common">White beech mushroom</name>
    <name type="synonym">Agaricus marmoreus</name>
    <dbReference type="NCBI Taxonomy" id="39966"/>
    <lineage>
        <taxon>Eukaryota</taxon>
        <taxon>Fungi</taxon>
        <taxon>Dikarya</taxon>
        <taxon>Basidiomycota</taxon>
        <taxon>Agaricomycotina</taxon>
        <taxon>Agaricomycetes</taxon>
        <taxon>Agaricomycetidae</taxon>
        <taxon>Agaricales</taxon>
        <taxon>Tricholomatineae</taxon>
        <taxon>Lyophyllaceae</taxon>
        <taxon>Hypsizygus</taxon>
    </lineage>
</organism>
<accession>A0A369JBX3</accession>
<keyword evidence="3" id="KW-0223">Dioxygenase</keyword>
<keyword evidence="9" id="KW-1185">Reference proteome</keyword>
<dbReference type="EMBL" id="LUEZ02000124">
    <property type="protein sequence ID" value="RDB16366.1"/>
    <property type="molecule type" value="Genomic_DNA"/>
</dbReference>
<keyword evidence="4" id="KW-0560">Oxidoreductase</keyword>
<evidence type="ECO:0000256" key="1">
    <source>
        <dbReference type="ARBA" id="ARBA00022617"/>
    </source>
</evidence>
<evidence type="ECO:0000256" key="2">
    <source>
        <dbReference type="ARBA" id="ARBA00022723"/>
    </source>
</evidence>
<dbReference type="Proteomes" id="UP000076154">
    <property type="component" value="Unassembled WGS sequence"/>
</dbReference>
<dbReference type="CDD" id="cd09817">
    <property type="entry name" value="linoleate_diol_synthase_like"/>
    <property type="match status" value="1"/>
</dbReference>
<dbReference type="GO" id="GO:0004601">
    <property type="term" value="F:peroxidase activity"/>
    <property type="evidence" value="ECO:0007669"/>
    <property type="project" value="InterPro"/>
</dbReference>
<dbReference type="InterPro" id="IPR037120">
    <property type="entry name" value="Haem_peroxidase_sf_animal"/>
</dbReference>
<evidence type="ECO:0000313" key="9">
    <source>
        <dbReference type="Proteomes" id="UP000076154"/>
    </source>
</evidence>
<dbReference type="SUPFAM" id="SSF48113">
    <property type="entry name" value="Heme-dependent peroxidases"/>
    <property type="match status" value="1"/>
</dbReference>
<evidence type="ECO:0000256" key="6">
    <source>
        <dbReference type="PIRSR" id="PIRSR619791-2"/>
    </source>
</evidence>
<evidence type="ECO:0000256" key="5">
    <source>
        <dbReference type="ARBA" id="ARBA00023004"/>
    </source>
</evidence>
<feature type="region of interest" description="Disordered" evidence="7">
    <location>
        <begin position="133"/>
        <end position="173"/>
    </location>
</feature>
<dbReference type="PROSITE" id="PS50292">
    <property type="entry name" value="PEROXIDASE_3"/>
    <property type="match status" value="1"/>
</dbReference>
<evidence type="ECO:0000256" key="3">
    <source>
        <dbReference type="ARBA" id="ARBA00022964"/>
    </source>
</evidence>
<dbReference type="Pfam" id="PF03098">
    <property type="entry name" value="An_peroxidase"/>
    <property type="match status" value="2"/>
</dbReference>
<dbReference type="GO" id="GO:0051213">
    <property type="term" value="F:dioxygenase activity"/>
    <property type="evidence" value="ECO:0007669"/>
    <property type="project" value="UniProtKB-KW"/>
</dbReference>
<evidence type="ECO:0000256" key="7">
    <source>
        <dbReference type="SAM" id="MobiDB-lite"/>
    </source>
</evidence>
<proteinExistence type="predicted"/>
<dbReference type="InterPro" id="IPR019791">
    <property type="entry name" value="Haem_peroxidase_animal"/>
</dbReference>
<dbReference type="GO" id="GO:0046872">
    <property type="term" value="F:metal ion binding"/>
    <property type="evidence" value="ECO:0007669"/>
    <property type="project" value="UniProtKB-KW"/>
</dbReference>
<feature type="binding site" description="axial binding residue" evidence="6">
    <location>
        <position position="386"/>
    </location>
    <ligand>
        <name>heme b</name>
        <dbReference type="ChEBI" id="CHEBI:60344"/>
    </ligand>
    <ligandPart>
        <name>Fe</name>
        <dbReference type="ChEBI" id="CHEBI:18248"/>
    </ligandPart>
</feature>
<dbReference type="PANTHER" id="PTHR11903:SF37">
    <property type="entry name" value="PSI-PRODUCING OXYGENASE A"/>
    <property type="match status" value="1"/>
</dbReference>
<dbReference type="InterPro" id="IPR010255">
    <property type="entry name" value="Haem_peroxidase_sf"/>
</dbReference>
<comment type="caution">
    <text evidence="8">The sequence shown here is derived from an EMBL/GenBank/DDBJ whole genome shotgun (WGS) entry which is preliminary data.</text>
</comment>
<dbReference type="Gene3D" id="1.10.640.10">
    <property type="entry name" value="Haem peroxidase domain superfamily, animal type"/>
    <property type="match status" value="1"/>
</dbReference>
<dbReference type="PRINTS" id="PR00457">
    <property type="entry name" value="ANPEROXIDASE"/>
</dbReference>